<keyword evidence="1" id="KW-1133">Transmembrane helix</keyword>
<feature type="transmembrane region" description="Helical" evidence="1">
    <location>
        <begin position="276"/>
        <end position="297"/>
    </location>
</feature>
<feature type="transmembrane region" description="Helical" evidence="1">
    <location>
        <begin position="480"/>
        <end position="500"/>
    </location>
</feature>
<evidence type="ECO:0000256" key="1">
    <source>
        <dbReference type="SAM" id="Phobius"/>
    </source>
</evidence>
<keyword evidence="1" id="KW-0472">Membrane</keyword>
<dbReference type="STRING" id="873449.STRCR_1173"/>
<name>G5JTS4_STRCG</name>
<protein>
    <recommendedName>
        <fullName evidence="4">Glycosyltransferase RgtA/B/C/D-like domain-containing protein</fullName>
    </recommendedName>
</protein>
<organism evidence="2 3">
    <name type="scientific">Streptococcus criceti HS-6</name>
    <dbReference type="NCBI Taxonomy" id="873449"/>
    <lineage>
        <taxon>Bacteria</taxon>
        <taxon>Bacillati</taxon>
        <taxon>Bacillota</taxon>
        <taxon>Bacilli</taxon>
        <taxon>Lactobacillales</taxon>
        <taxon>Streptococcaceae</taxon>
        <taxon>Streptococcus</taxon>
    </lineage>
</organism>
<evidence type="ECO:0000313" key="2">
    <source>
        <dbReference type="EMBL" id="EHI73351.1"/>
    </source>
</evidence>
<feature type="transmembrane region" description="Helical" evidence="1">
    <location>
        <begin position="188"/>
        <end position="220"/>
    </location>
</feature>
<feature type="transmembrane region" description="Helical" evidence="1">
    <location>
        <begin position="12"/>
        <end position="33"/>
    </location>
</feature>
<dbReference type="AlphaFoldDB" id="G5JTS4"/>
<feature type="transmembrane region" description="Helical" evidence="1">
    <location>
        <begin position="45"/>
        <end position="68"/>
    </location>
</feature>
<dbReference type="EMBL" id="AEUV02000002">
    <property type="protein sequence ID" value="EHI73351.1"/>
    <property type="molecule type" value="Genomic_DNA"/>
</dbReference>
<feature type="transmembrane region" description="Helical" evidence="1">
    <location>
        <begin position="455"/>
        <end position="474"/>
    </location>
</feature>
<evidence type="ECO:0000313" key="3">
    <source>
        <dbReference type="Proteomes" id="UP000004322"/>
    </source>
</evidence>
<dbReference type="Proteomes" id="UP000004322">
    <property type="component" value="Unassembled WGS sequence"/>
</dbReference>
<reference evidence="2" key="1">
    <citation type="submission" date="2011-07" db="EMBL/GenBank/DDBJ databases">
        <authorList>
            <person name="Stanhope M.J."/>
            <person name="Durkin A.S."/>
            <person name="Hostetler J."/>
            <person name="Kim M."/>
            <person name="Radune D."/>
            <person name="Singh I."/>
            <person name="Town C.D."/>
        </authorList>
    </citation>
    <scope>NUCLEOTIDE SEQUENCE [LARGE SCALE GENOMIC DNA]</scope>
    <source>
        <strain evidence="2">HS-6</strain>
    </source>
</reference>
<dbReference type="OrthoDB" id="1998185at2"/>
<feature type="transmembrane region" description="Helical" evidence="1">
    <location>
        <begin position="156"/>
        <end position="176"/>
    </location>
</feature>
<dbReference type="RefSeq" id="WP_004225144.1">
    <property type="nucleotide sequence ID" value="NZ_AEUV02000002.1"/>
</dbReference>
<sequence length="519" mass="60437">MKFLSILGQRAILLWSLLVSILFSLSSLLIRTIMPMDGSEMSKIWHTNIVFFIMLVIFVGLFLFLIYLSQYLKRSHLFLLGSALYLLLGAYLIFHQNDMFRHDSLQVLESAKAMNRGDFSQLTDLTGYLHRFPHQLGLVSFERLILIFFGNNNVKIFFVINLLMAIADNFLLWQMAENAFHNSKVTKITIILSFIFLPHLFFILFVYGLTYGLFFAMLGLYNFQLYLQKRTWLNLGLTMIFLSLSNLIRSNNSILILTVLIVAILDILSNHLKKSVILVLALILFVVVANKVIGWHYNTSKIEGEPKIAWVAMGLDDKSNIYHRIPGWYNAYLEDVYVKYKGDPDEIKKDSHRLIARRLKIMQDNPDYGFTFFKNKFLSTWTDSLFESIWSGPVTKMPVENQKISGQLMSSIYEGGLIFRLIYYFSALLLVIIYSAVLPFLHNQWKIIKERENRLFLLVPLVYLSGGLIFHLLWETKSQYVYPYVYLLLPLSAFGLYSLYNKVEVNFKRLNFKFKLASL</sequence>
<accession>G5JTS4</accession>
<proteinExistence type="predicted"/>
<dbReference type="eggNOG" id="COG1807">
    <property type="taxonomic scope" value="Bacteria"/>
</dbReference>
<gene>
    <name evidence="2" type="ORF">STRCR_1173</name>
</gene>
<feature type="transmembrane region" description="Helical" evidence="1">
    <location>
        <begin position="421"/>
        <end position="443"/>
    </location>
</feature>
<feature type="transmembrane region" description="Helical" evidence="1">
    <location>
        <begin position="75"/>
        <end position="94"/>
    </location>
</feature>
<comment type="caution">
    <text evidence="2">The sequence shown here is derived from an EMBL/GenBank/DDBJ whole genome shotgun (WGS) entry which is preliminary data.</text>
</comment>
<evidence type="ECO:0008006" key="4">
    <source>
        <dbReference type="Google" id="ProtNLM"/>
    </source>
</evidence>
<keyword evidence="1" id="KW-0812">Transmembrane</keyword>
<feature type="transmembrane region" description="Helical" evidence="1">
    <location>
        <begin position="254"/>
        <end position="269"/>
    </location>
</feature>
<keyword evidence="3" id="KW-1185">Reference proteome</keyword>